<feature type="compositionally biased region" description="Pro residues" evidence="1">
    <location>
        <begin position="261"/>
        <end position="271"/>
    </location>
</feature>
<dbReference type="Proteomes" id="UP000017559">
    <property type="component" value="Unassembled WGS sequence"/>
</dbReference>
<feature type="transmembrane region" description="Helical" evidence="2">
    <location>
        <begin position="99"/>
        <end position="121"/>
    </location>
</feature>
<comment type="caution">
    <text evidence="3">The sequence shown here is derived from an EMBL/GenBank/DDBJ whole genome shotgun (WGS) entry which is preliminary data.</text>
</comment>
<keyword evidence="2" id="KW-1133">Transmembrane helix</keyword>
<sequence length="318" mass="35143">MNTSRPAPPQGAPPGYAFVTRVYNRSLRPVVIFFASISAIYALFAAIGNFRSISIDKEQQVPKLATISLVLGILYITICAFEVFGVVAASMQRTPLIRIYTLLSAATTLIVAGSGLLRIVVHFTMKTDIISECTNISKNQDVVYYPFGFWGPSRYTFIDEQDARNWCNRAWNHDSWAEIVAFLILLFLAGLFTTVAFSYYRQVLDPTSPANVTRVPARTEVWATHYNPPYSGPYNGPYNGQPYPYEQGPYYGQPQYGQGPYAPPSGPPPPANRDQDDGKPPGYMGADGAAGAAYAKEKENPFADFDEPAQGSNMNRRD</sequence>
<feature type="compositionally biased region" description="Low complexity" evidence="1">
    <location>
        <begin position="233"/>
        <end position="260"/>
    </location>
</feature>
<dbReference type="OrthoDB" id="3352285at2759"/>
<evidence type="ECO:0000256" key="2">
    <source>
        <dbReference type="SAM" id="Phobius"/>
    </source>
</evidence>
<reference evidence="3 4" key="1">
    <citation type="journal article" date="2014" name="BMC Genomics">
        <title>Genome and secretome analysis of the hemibiotrophic fungal pathogen, Moniliophthora roreri, which causes frosty pod rot disease of cacao: mechanisms of the biotrophic and necrotrophic phases.</title>
        <authorList>
            <person name="Meinhardt L.W."/>
            <person name="Costa G.G.L."/>
            <person name="Thomazella D.P.T."/>
            <person name="Teixeira P.J.P.L."/>
            <person name="Carazzolle M.F."/>
            <person name="Schuster S.C."/>
            <person name="Carlson J.E."/>
            <person name="Guiltinan M.J."/>
            <person name="Mieczkowski P."/>
            <person name="Farmer A."/>
            <person name="Ramaraj T."/>
            <person name="Crozier J."/>
            <person name="Davis R.E."/>
            <person name="Shao J."/>
            <person name="Melnick R.L."/>
            <person name="Pereira G.A.G."/>
            <person name="Bailey B.A."/>
        </authorList>
    </citation>
    <scope>NUCLEOTIDE SEQUENCE [LARGE SCALE GENOMIC DNA]</scope>
    <source>
        <strain evidence="3 4">MCA 2997</strain>
    </source>
</reference>
<proteinExistence type="predicted"/>
<feature type="transmembrane region" description="Helical" evidence="2">
    <location>
        <begin position="30"/>
        <end position="52"/>
    </location>
</feature>
<gene>
    <name evidence="3" type="ORF">Moror_2918</name>
</gene>
<keyword evidence="2" id="KW-0472">Membrane</keyword>
<dbReference type="HOGENOM" id="CLU_063096_0_0_1"/>
<dbReference type="EMBL" id="AWSO01000363">
    <property type="protein sequence ID" value="ESK91198.1"/>
    <property type="molecule type" value="Genomic_DNA"/>
</dbReference>
<dbReference type="AlphaFoldDB" id="V2WWI8"/>
<keyword evidence="2" id="KW-0812">Transmembrane</keyword>
<accession>V2WWI8</accession>
<evidence type="ECO:0000313" key="4">
    <source>
        <dbReference type="Proteomes" id="UP000017559"/>
    </source>
</evidence>
<dbReference type="KEGG" id="mrr:Moror_2918"/>
<name>V2WWI8_MONRO</name>
<evidence type="ECO:0000256" key="1">
    <source>
        <dbReference type="SAM" id="MobiDB-lite"/>
    </source>
</evidence>
<keyword evidence="4" id="KW-1185">Reference proteome</keyword>
<feature type="region of interest" description="Disordered" evidence="1">
    <location>
        <begin position="233"/>
        <end position="318"/>
    </location>
</feature>
<feature type="transmembrane region" description="Helical" evidence="2">
    <location>
        <begin position="179"/>
        <end position="200"/>
    </location>
</feature>
<feature type="compositionally biased region" description="Low complexity" evidence="1">
    <location>
        <begin position="282"/>
        <end position="294"/>
    </location>
</feature>
<organism evidence="3 4">
    <name type="scientific">Moniliophthora roreri (strain MCA 2997)</name>
    <name type="common">Cocoa frosty pod rot fungus</name>
    <name type="synonym">Crinipellis roreri</name>
    <dbReference type="NCBI Taxonomy" id="1381753"/>
    <lineage>
        <taxon>Eukaryota</taxon>
        <taxon>Fungi</taxon>
        <taxon>Dikarya</taxon>
        <taxon>Basidiomycota</taxon>
        <taxon>Agaricomycotina</taxon>
        <taxon>Agaricomycetes</taxon>
        <taxon>Agaricomycetidae</taxon>
        <taxon>Agaricales</taxon>
        <taxon>Marasmiineae</taxon>
        <taxon>Marasmiaceae</taxon>
        <taxon>Moniliophthora</taxon>
    </lineage>
</organism>
<protein>
    <submittedName>
        <fullName evidence="3">Uncharacterized protein</fullName>
    </submittedName>
</protein>
<evidence type="ECO:0000313" key="3">
    <source>
        <dbReference type="EMBL" id="ESK91198.1"/>
    </source>
</evidence>
<feature type="transmembrane region" description="Helical" evidence="2">
    <location>
        <begin position="64"/>
        <end position="87"/>
    </location>
</feature>